<evidence type="ECO:0000256" key="4">
    <source>
        <dbReference type="PIRNR" id="PIRNR000124"/>
    </source>
</evidence>
<dbReference type="GO" id="GO:0051287">
    <property type="term" value="F:NAD binding"/>
    <property type="evidence" value="ECO:0007669"/>
    <property type="project" value="InterPro"/>
</dbReference>
<comment type="caution">
    <text evidence="7">The sequence shown here is derived from an EMBL/GenBank/DDBJ whole genome shotgun (WGS) entry which is preliminary data.</text>
</comment>
<evidence type="ECO:0000256" key="2">
    <source>
        <dbReference type="ARBA" id="ARBA00023002"/>
    </source>
</evidence>
<dbReference type="Pfam" id="PF00984">
    <property type="entry name" value="UDPG_MGDP_dh"/>
    <property type="match status" value="1"/>
</dbReference>
<evidence type="ECO:0000259" key="6">
    <source>
        <dbReference type="SMART" id="SM00984"/>
    </source>
</evidence>
<dbReference type="GO" id="GO:0016616">
    <property type="term" value="F:oxidoreductase activity, acting on the CH-OH group of donors, NAD or NADP as acceptor"/>
    <property type="evidence" value="ECO:0007669"/>
    <property type="project" value="InterPro"/>
</dbReference>
<dbReference type="InterPro" id="IPR014026">
    <property type="entry name" value="UDP-Glc/GDP-Man_DH_dimer"/>
</dbReference>
<organism evidence="7 8">
    <name type="scientific">Gluconacetobacter dulcium</name>
    <dbReference type="NCBI Taxonomy" id="2729096"/>
    <lineage>
        <taxon>Bacteria</taxon>
        <taxon>Pseudomonadati</taxon>
        <taxon>Pseudomonadota</taxon>
        <taxon>Alphaproteobacteria</taxon>
        <taxon>Acetobacterales</taxon>
        <taxon>Acetobacteraceae</taxon>
        <taxon>Gluconacetobacter</taxon>
    </lineage>
</organism>
<dbReference type="InterPro" id="IPR036291">
    <property type="entry name" value="NAD(P)-bd_dom_sf"/>
</dbReference>
<gene>
    <name evidence="7" type="ORF">HLH44_15895</name>
</gene>
<comment type="similarity">
    <text evidence="1 4">Belongs to the UDP-glucose/GDP-mannose dehydrogenase family.</text>
</comment>
<dbReference type="InterPro" id="IPR014027">
    <property type="entry name" value="UDP-Glc/GDP-Man_DH_C"/>
</dbReference>
<sequence>MKVPEGFEDKRICIIGLGYVGLTLAVAMCDVGFQVHGVERNPHVLDCLSAGKAHFLERGLDERVAKHVNSGHFSFGAKIEPDDHRRVYIITVGTPLTSEKQTNLSAIQSVARDVAEVLKPGELIMLRSTVRIGVTRDVVKPLLDSRDIPYALAFCPERTLEGKAIEELTSLPQIVGGVDNGSTIRAKNIFGFLTPTVITVSSLEAAEMVKLVNNTQRDYMFAFANEVAEICDVCSVSAIEVIRAGALNYPRAFNILPGPVGGPCLEKDPYILTEGVVQKGGQEGLALRARHFNEAMPSRSAALIASHRRGSNSATKKIVIFGLAFKGRPETSDLRGSMAYPLIKHLQAHFPDAVIGGFDPSTDPEEAKSFKIEIFDNAESAATDTDVIFFQTNNPRFQELNLTRLSGLMRNGALIYDYWNQFKDVNLNEGRSYAGLGTWLTANPPSSLGNKKRTASAPAYAGSVEIV</sequence>
<dbReference type="SUPFAM" id="SSF51735">
    <property type="entry name" value="NAD(P)-binding Rossmann-fold domains"/>
    <property type="match status" value="1"/>
</dbReference>
<dbReference type="InterPro" id="IPR017476">
    <property type="entry name" value="UDP-Glc/GDP-Man"/>
</dbReference>
<dbReference type="Pfam" id="PF03721">
    <property type="entry name" value="UDPG_MGDP_dh_N"/>
    <property type="match status" value="1"/>
</dbReference>
<dbReference type="SUPFAM" id="SSF52413">
    <property type="entry name" value="UDP-glucose/GDP-mannose dehydrogenase C-terminal domain"/>
    <property type="match status" value="1"/>
</dbReference>
<name>A0A7W4K1Y9_9PROT</name>
<dbReference type="AlphaFoldDB" id="A0A7W4K1Y9"/>
<dbReference type="EMBL" id="JABEQP010000012">
    <property type="protein sequence ID" value="MBB2198916.1"/>
    <property type="molecule type" value="Genomic_DNA"/>
</dbReference>
<dbReference type="NCBIfam" id="TIGR03026">
    <property type="entry name" value="NDP-sugDHase"/>
    <property type="match status" value="1"/>
</dbReference>
<feature type="domain" description="UDP-glucose/GDP-mannose dehydrogenase C-terminal" evidence="6">
    <location>
        <begin position="319"/>
        <end position="424"/>
    </location>
</feature>
<keyword evidence="5" id="KW-0472">Membrane</keyword>
<evidence type="ECO:0000256" key="1">
    <source>
        <dbReference type="ARBA" id="ARBA00006601"/>
    </source>
</evidence>
<feature type="transmembrane region" description="Helical" evidence="5">
    <location>
        <begin position="12"/>
        <end position="33"/>
    </location>
</feature>
<keyword evidence="2" id="KW-0560">Oxidoreductase</keyword>
<dbReference type="InterPro" id="IPR036220">
    <property type="entry name" value="UDP-Glc/GDP-Man_DH_C_sf"/>
</dbReference>
<dbReference type="SMART" id="SM00984">
    <property type="entry name" value="UDPG_MGDP_dh_C"/>
    <property type="match status" value="1"/>
</dbReference>
<evidence type="ECO:0000313" key="8">
    <source>
        <dbReference type="Proteomes" id="UP000530320"/>
    </source>
</evidence>
<dbReference type="GO" id="GO:0000271">
    <property type="term" value="P:polysaccharide biosynthetic process"/>
    <property type="evidence" value="ECO:0007669"/>
    <property type="project" value="InterPro"/>
</dbReference>
<reference evidence="7 8" key="1">
    <citation type="submission" date="2020-04" db="EMBL/GenBank/DDBJ databases">
        <title>Description of novel Gluconacetobacter.</title>
        <authorList>
            <person name="Sombolestani A."/>
        </authorList>
    </citation>
    <scope>NUCLEOTIDE SEQUENCE [LARGE SCALE GENOMIC DNA]</scope>
    <source>
        <strain evidence="7 8">LMG 22058</strain>
    </source>
</reference>
<keyword evidence="3" id="KW-0520">NAD</keyword>
<keyword evidence="5" id="KW-1133">Transmembrane helix</keyword>
<dbReference type="SUPFAM" id="SSF48179">
    <property type="entry name" value="6-phosphogluconate dehydrogenase C-terminal domain-like"/>
    <property type="match status" value="1"/>
</dbReference>
<evidence type="ECO:0000256" key="3">
    <source>
        <dbReference type="ARBA" id="ARBA00023027"/>
    </source>
</evidence>
<dbReference type="PIRSF" id="PIRSF500136">
    <property type="entry name" value="UDP_ManNAc_DH"/>
    <property type="match status" value="1"/>
</dbReference>
<dbReference type="Proteomes" id="UP000530320">
    <property type="component" value="Unassembled WGS sequence"/>
</dbReference>
<dbReference type="PANTHER" id="PTHR43491">
    <property type="entry name" value="UDP-N-ACETYL-D-MANNOSAMINE DEHYDROGENASE"/>
    <property type="match status" value="1"/>
</dbReference>
<dbReference type="PANTHER" id="PTHR43491:SF2">
    <property type="entry name" value="UDP-N-ACETYL-D-MANNOSAMINE DEHYDROGENASE"/>
    <property type="match status" value="1"/>
</dbReference>
<protein>
    <submittedName>
        <fullName evidence="7">Nucleotide sugar dehydrogenase</fullName>
    </submittedName>
</protein>
<dbReference type="InterPro" id="IPR028359">
    <property type="entry name" value="UDP_ManNAc/GlcNAc_DH"/>
</dbReference>
<evidence type="ECO:0000313" key="7">
    <source>
        <dbReference type="EMBL" id="MBB2198916.1"/>
    </source>
</evidence>
<keyword evidence="5" id="KW-0812">Transmembrane</keyword>
<dbReference type="InterPro" id="IPR008927">
    <property type="entry name" value="6-PGluconate_DH-like_C_sf"/>
</dbReference>
<dbReference type="PIRSF" id="PIRSF000124">
    <property type="entry name" value="UDPglc_GDPman_dh"/>
    <property type="match status" value="1"/>
</dbReference>
<dbReference type="Pfam" id="PF03720">
    <property type="entry name" value="UDPG_MGDP_dh_C"/>
    <property type="match status" value="1"/>
</dbReference>
<evidence type="ECO:0000256" key="5">
    <source>
        <dbReference type="SAM" id="Phobius"/>
    </source>
</evidence>
<dbReference type="InterPro" id="IPR001732">
    <property type="entry name" value="UDP-Glc/GDP-Man_DH_N"/>
</dbReference>
<dbReference type="Gene3D" id="3.40.50.720">
    <property type="entry name" value="NAD(P)-binding Rossmann-like Domain"/>
    <property type="match status" value="2"/>
</dbReference>
<dbReference type="GO" id="GO:0016628">
    <property type="term" value="F:oxidoreductase activity, acting on the CH-CH group of donors, NAD or NADP as acceptor"/>
    <property type="evidence" value="ECO:0007669"/>
    <property type="project" value="InterPro"/>
</dbReference>
<accession>A0A7W4K1Y9</accession>
<proteinExistence type="inferred from homology"/>